<feature type="region of interest" description="Disordered" evidence="1">
    <location>
        <begin position="317"/>
        <end position="340"/>
    </location>
</feature>
<gene>
    <name evidence="2" type="ORF">CC86DRAFT_420949</name>
</gene>
<evidence type="ECO:0000313" key="2">
    <source>
        <dbReference type="EMBL" id="KAF2824388.1"/>
    </source>
</evidence>
<organism evidence="2 3">
    <name type="scientific">Ophiobolus disseminans</name>
    <dbReference type="NCBI Taxonomy" id="1469910"/>
    <lineage>
        <taxon>Eukaryota</taxon>
        <taxon>Fungi</taxon>
        <taxon>Dikarya</taxon>
        <taxon>Ascomycota</taxon>
        <taxon>Pezizomycotina</taxon>
        <taxon>Dothideomycetes</taxon>
        <taxon>Pleosporomycetidae</taxon>
        <taxon>Pleosporales</taxon>
        <taxon>Pleosporineae</taxon>
        <taxon>Phaeosphaeriaceae</taxon>
        <taxon>Ophiobolus</taxon>
    </lineage>
</organism>
<evidence type="ECO:0000313" key="3">
    <source>
        <dbReference type="Proteomes" id="UP000799424"/>
    </source>
</evidence>
<protein>
    <submittedName>
        <fullName evidence="2">Uncharacterized protein</fullName>
    </submittedName>
</protein>
<dbReference type="AlphaFoldDB" id="A0A6A6ZUG2"/>
<dbReference type="EMBL" id="MU006230">
    <property type="protein sequence ID" value="KAF2824388.1"/>
    <property type="molecule type" value="Genomic_DNA"/>
</dbReference>
<dbReference type="OrthoDB" id="5342924at2759"/>
<accession>A0A6A6ZUG2</accession>
<dbReference type="Proteomes" id="UP000799424">
    <property type="component" value="Unassembled WGS sequence"/>
</dbReference>
<sequence>MDFSGCLYESLRVLMGEAAVPRPTRSGFSFYVPGGAAHKYPPPGLIRGNLPTPGEINTHPQPDTWAMTPHLGVTSHMHLLKEHTNKPFPNEARWKTRLRNTPSNRIIFTKGGKFPVVRISRAKWLPLRSDLGLGSALVIQLIQSPEVTYAYTCVIDARWATGQTMQSEKSNMWSWESNPGIQHFDEPYALSTWSFMWTSMLDPETALFYSKPIRIEQPCLDALAPSMPEASMPGNNLVMTSFEALLNQSGLRRADQPDAGGATIDFEYVTTLFFLNALSRVGLSRQLVANDPASHDLRPELLPHKAKNHTFMDRERYPNATHLGPSSKPTTSNTNMQPQGRLPKKTLIHIFAIFWARRPSSAWESINELLVLAYNSVPRSAAFKNCSGGISHLRTVEKKVRVDIISSSEEGEDAIASCASR</sequence>
<proteinExistence type="predicted"/>
<name>A0A6A6ZUG2_9PLEO</name>
<keyword evidence="3" id="KW-1185">Reference proteome</keyword>
<evidence type="ECO:0000256" key="1">
    <source>
        <dbReference type="SAM" id="MobiDB-lite"/>
    </source>
</evidence>
<reference evidence="2" key="1">
    <citation type="journal article" date="2020" name="Stud. Mycol.">
        <title>101 Dothideomycetes genomes: a test case for predicting lifestyles and emergence of pathogens.</title>
        <authorList>
            <person name="Haridas S."/>
            <person name="Albert R."/>
            <person name="Binder M."/>
            <person name="Bloem J."/>
            <person name="Labutti K."/>
            <person name="Salamov A."/>
            <person name="Andreopoulos B."/>
            <person name="Baker S."/>
            <person name="Barry K."/>
            <person name="Bills G."/>
            <person name="Bluhm B."/>
            <person name="Cannon C."/>
            <person name="Castanera R."/>
            <person name="Culley D."/>
            <person name="Daum C."/>
            <person name="Ezra D."/>
            <person name="Gonzalez J."/>
            <person name="Henrissat B."/>
            <person name="Kuo A."/>
            <person name="Liang C."/>
            <person name="Lipzen A."/>
            <person name="Lutzoni F."/>
            <person name="Magnuson J."/>
            <person name="Mondo S."/>
            <person name="Nolan M."/>
            <person name="Ohm R."/>
            <person name="Pangilinan J."/>
            <person name="Park H.-J."/>
            <person name="Ramirez L."/>
            <person name="Alfaro M."/>
            <person name="Sun H."/>
            <person name="Tritt A."/>
            <person name="Yoshinaga Y."/>
            <person name="Zwiers L.-H."/>
            <person name="Turgeon B."/>
            <person name="Goodwin S."/>
            <person name="Spatafora J."/>
            <person name="Crous P."/>
            <person name="Grigoriev I."/>
        </authorList>
    </citation>
    <scope>NUCLEOTIDE SEQUENCE</scope>
    <source>
        <strain evidence="2">CBS 113818</strain>
    </source>
</reference>
<feature type="compositionally biased region" description="Polar residues" evidence="1">
    <location>
        <begin position="327"/>
        <end position="338"/>
    </location>
</feature>